<dbReference type="Gene3D" id="2.120.10.30">
    <property type="entry name" value="TolB, C-terminal domain"/>
    <property type="match status" value="1"/>
</dbReference>
<dbReference type="OMA" id="HYFHCVK"/>
<dbReference type="InterPro" id="IPR011042">
    <property type="entry name" value="6-blade_b-propeller_TolB-like"/>
</dbReference>
<feature type="domain" description="Fungal lipase-type" evidence="1">
    <location>
        <begin position="170"/>
        <end position="254"/>
    </location>
</feature>
<dbReference type="OrthoDB" id="426718at2759"/>
<keyword evidence="3" id="KW-1185">Reference proteome</keyword>
<dbReference type="GO" id="GO:0006629">
    <property type="term" value="P:lipid metabolic process"/>
    <property type="evidence" value="ECO:0007669"/>
    <property type="project" value="InterPro"/>
</dbReference>
<reference evidence="2 3" key="1">
    <citation type="submission" date="2018-02" db="EMBL/GenBank/DDBJ databases">
        <title>Fusarium culmorum secondary metabolites in fungal-bacterial-plant interactions.</title>
        <authorList>
            <person name="Schmidt R."/>
        </authorList>
    </citation>
    <scope>NUCLEOTIDE SEQUENCE [LARGE SCALE GENOMIC DNA]</scope>
    <source>
        <strain evidence="2 3">PV</strain>
    </source>
</reference>
<dbReference type="EMBL" id="PVEM01000006">
    <property type="protein sequence ID" value="PTD06831.1"/>
    <property type="molecule type" value="Genomic_DNA"/>
</dbReference>
<dbReference type="InterPro" id="IPR002921">
    <property type="entry name" value="Fungal_lipase-type"/>
</dbReference>
<dbReference type="InterPro" id="IPR051288">
    <property type="entry name" value="Serum_paraoxonase/arylesterase"/>
</dbReference>
<protein>
    <recommendedName>
        <fullName evidence="1">Fungal lipase-type domain-containing protein</fullName>
    </recommendedName>
</protein>
<dbReference type="SUPFAM" id="SSF63829">
    <property type="entry name" value="Calcium-dependent phosphotriesterase"/>
    <property type="match status" value="1"/>
</dbReference>
<dbReference type="Proteomes" id="UP000241587">
    <property type="component" value="Unassembled WGS sequence"/>
</dbReference>
<dbReference type="InterPro" id="IPR029058">
    <property type="entry name" value="AB_hydrolase_fold"/>
</dbReference>
<dbReference type="PANTHER" id="PTHR11799">
    <property type="entry name" value="PARAOXONASE"/>
    <property type="match status" value="1"/>
</dbReference>
<name>A0A2T4GTI2_FUSCU</name>
<dbReference type="InterPro" id="IPR027417">
    <property type="entry name" value="P-loop_NTPase"/>
</dbReference>
<evidence type="ECO:0000259" key="1">
    <source>
        <dbReference type="Pfam" id="PF01764"/>
    </source>
</evidence>
<dbReference type="Gene3D" id="3.40.50.1820">
    <property type="entry name" value="alpha/beta hydrolase"/>
    <property type="match status" value="1"/>
</dbReference>
<gene>
    <name evidence="2" type="ORF">FCULG_00006500</name>
</gene>
<evidence type="ECO:0000313" key="2">
    <source>
        <dbReference type="EMBL" id="PTD06831.1"/>
    </source>
</evidence>
<organism evidence="2 3">
    <name type="scientific">Fusarium culmorum</name>
    <dbReference type="NCBI Taxonomy" id="5516"/>
    <lineage>
        <taxon>Eukaryota</taxon>
        <taxon>Fungi</taxon>
        <taxon>Dikarya</taxon>
        <taxon>Ascomycota</taxon>
        <taxon>Pezizomycotina</taxon>
        <taxon>Sordariomycetes</taxon>
        <taxon>Hypocreomycetidae</taxon>
        <taxon>Hypocreales</taxon>
        <taxon>Nectriaceae</taxon>
        <taxon>Fusarium</taxon>
    </lineage>
</organism>
<dbReference type="Gene3D" id="3.40.50.300">
    <property type="entry name" value="P-loop containing nucleotide triphosphate hydrolases"/>
    <property type="match status" value="1"/>
</dbReference>
<evidence type="ECO:0000313" key="3">
    <source>
        <dbReference type="Proteomes" id="UP000241587"/>
    </source>
</evidence>
<dbReference type="PANTHER" id="PTHR11799:SF12">
    <property type="entry name" value="PARAOXONASE-RELATED"/>
    <property type="match status" value="1"/>
</dbReference>
<dbReference type="SUPFAM" id="SSF52540">
    <property type="entry name" value="P-loop containing nucleoside triphosphate hydrolases"/>
    <property type="match status" value="1"/>
</dbReference>
<dbReference type="Pfam" id="PF01764">
    <property type="entry name" value="Lipase_3"/>
    <property type="match status" value="1"/>
</dbReference>
<accession>A0A2T4GTI2</accession>
<feature type="non-terminal residue" evidence="2">
    <location>
        <position position="1239"/>
    </location>
</feature>
<dbReference type="AlphaFoldDB" id="A0A2T4GTI2"/>
<comment type="caution">
    <text evidence="2">The sequence shown here is derived from an EMBL/GenBank/DDBJ whole genome shotgun (WGS) entry which is preliminary data.</text>
</comment>
<sequence>MSSQSHHLIPNMAQMAQMAEAETLLSDYINFNDQNVGLSGNELINKELTFCAAAAVSRLCDEQEKGVDITECLQQREEFKFIKELGIISAVYTTAPISKQKEIKSTPPILAWSDRLQTVFLGISCTRDMNDPKLNLSVRAQAADAVGSRFYQGLIDRSGEFVPLIEWLTRRYKLVVCGHSFGGALATASSYLAIFDHQSVPNAWEESQCGISVITFGSPSCHFAEPQGTSTSWKMHLSRNFHHVINPHDYVPFALNDASRRFKQNLNAIRTPLETISPTIKMFWPIFENCLDFLLNKKGKFCHFGCMYSIATEVPGIQNCLQIQNVEDLPGIPGAREVDEHHKMSHYFHCVKGSIGARLPQETLLESHPTTNSHEFPSMILPMPATVTDCSCVVENDRLTVSFNVSTAIIQYLLREAFFMKEGKEISLNIIGYIQHPEDNCQASVVLEYIIEDNKVFEHVGKASVALQQGVTLRDIFGRSILVKVGSVKHLGLDKASQPEILESIRLAMVRALVAQTSKVQSIRTQDASINADTPEAVTELDEKVRLVVDRIDSLVSDTSPHLVIKQMGHAFAILKALWPRDFETDQDYMVSVPGQWEIGESDTDLLRDVPVDCPRVLRELITNMFENQKGSTITQAGASLKAWTNEKRPTLTQQFENVPTLANALKRSAGCHSPSSWASPAKPGEMVEKTLLNHLKEDAQSSRTPETLEKWRVELEKGLENYPGAKDNQWSIIPDYFWAKWLFTVTEVAQLRIQLLDKICIGVQGSTEAGKSQMLTVLTGASKNHFKPGSSSLCRTLGIQSYNSSELGAIFLDSPGFDDQIPQIKYMADVFQELFAIAIIVIPMERTRSEATESALRIAVKSLLNRDDKRPLRILLSQADGLDFHRNNKEVFRATLRDVKDQFMSKLRKEFKMVNILVKIGLSVVVVLSVLFQVYLKEAVWLGLGIGKVMQPISDFPYTCRKIVDPRMEACEDMWLSHSTRQLFLVCSDPIARDAWFPNVGALNISGRSQRDSIVALDIDKPVGTSFEPRTLKTEGFAGITTPNRVAVMDDKTFYVANDHGPHMMGWRHHLSPILGFANINVCKPNTPCKEVSSSLKFPNGLAIHGNTLYVPDSIRGTLTIYNILPNKDLKKVDEIKLNYGLDNVSIDENGDLWIAAFPVGIEIYKANKDPYNAHPPSAVLRVRKVDGEWKVDKVLEDKDGEVLPAATTALHDAKTGRIFLSSKLNFDINLDVTNVYR</sequence>
<dbReference type="SUPFAM" id="SSF53474">
    <property type="entry name" value="alpha/beta-Hydrolases"/>
    <property type="match status" value="1"/>
</dbReference>
<proteinExistence type="predicted"/>